<dbReference type="EMBL" id="CP046400">
    <property type="protein sequence ID" value="QGY41828.1"/>
    <property type="molecule type" value="Genomic_DNA"/>
</dbReference>
<feature type="transmembrane region" description="Helical" evidence="1">
    <location>
        <begin position="100"/>
        <end position="120"/>
    </location>
</feature>
<evidence type="ECO:0000313" key="3">
    <source>
        <dbReference type="Proteomes" id="UP000428328"/>
    </source>
</evidence>
<keyword evidence="3" id="KW-1185">Reference proteome</keyword>
<evidence type="ECO:0000256" key="1">
    <source>
        <dbReference type="SAM" id="Phobius"/>
    </source>
</evidence>
<accession>A0A6I6JLG0</accession>
<dbReference type="KEGG" id="psel:GM415_17440"/>
<evidence type="ECO:0000313" key="2">
    <source>
        <dbReference type="EMBL" id="QGY41828.1"/>
    </source>
</evidence>
<protein>
    <submittedName>
        <fullName evidence="2">Uncharacterized protein</fullName>
    </submittedName>
</protein>
<keyword evidence="1" id="KW-0472">Membrane</keyword>
<proteinExistence type="predicted"/>
<dbReference type="Proteomes" id="UP000428328">
    <property type="component" value="Chromosome"/>
</dbReference>
<dbReference type="AlphaFoldDB" id="A0A6I6JLG0"/>
<reference evidence="2 3" key="1">
    <citation type="submission" date="2019-11" db="EMBL/GenBank/DDBJ databases">
        <authorList>
            <person name="Zheng R.K."/>
            <person name="Sun C.M."/>
        </authorList>
    </citation>
    <scope>NUCLEOTIDE SEQUENCE [LARGE SCALE GENOMIC DNA]</scope>
    <source>
        <strain evidence="2 3">SRB007</strain>
    </source>
</reference>
<gene>
    <name evidence="2" type="ORF">GM415_17440</name>
</gene>
<keyword evidence="1" id="KW-0812">Transmembrane</keyword>
<name>A0A6I6JLG0_9BACT</name>
<sequence length="124" mass="13682">MPITPDLQPPRGDAQRERTARCLMDYLDQLPMGTEQRLELGLSVLRELPAEASSGQALEALHTRLPVLAPEAFPSSHPAIDRGHMPAQYLGRPRKGLPGFLAQWAWLLVVGLLLTLTLLLNSLQ</sequence>
<organism evidence="2 3">
    <name type="scientific">Pseudodesulfovibrio cashew</name>
    <dbReference type="NCBI Taxonomy" id="2678688"/>
    <lineage>
        <taxon>Bacteria</taxon>
        <taxon>Pseudomonadati</taxon>
        <taxon>Thermodesulfobacteriota</taxon>
        <taxon>Desulfovibrionia</taxon>
        <taxon>Desulfovibrionales</taxon>
        <taxon>Desulfovibrionaceae</taxon>
    </lineage>
</organism>
<dbReference type="RefSeq" id="WP_158950451.1">
    <property type="nucleotide sequence ID" value="NZ_CP046400.1"/>
</dbReference>
<keyword evidence="1" id="KW-1133">Transmembrane helix</keyword>